<feature type="compositionally biased region" description="Basic and acidic residues" evidence="7">
    <location>
        <begin position="328"/>
        <end position="349"/>
    </location>
</feature>
<feature type="compositionally biased region" description="Basic and acidic residues" evidence="7">
    <location>
        <begin position="555"/>
        <end position="614"/>
    </location>
</feature>
<feature type="compositionally biased region" description="Basic and acidic residues" evidence="7">
    <location>
        <begin position="627"/>
        <end position="687"/>
    </location>
</feature>
<feature type="compositionally biased region" description="Basic and acidic residues" evidence="7">
    <location>
        <begin position="436"/>
        <end position="474"/>
    </location>
</feature>
<evidence type="ECO:0000256" key="3">
    <source>
        <dbReference type="ARBA" id="ARBA00022664"/>
    </source>
</evidence>
<organism evidence="9 10">
    <name type="scientific">Coffea arabica</name>
    <name type="common">Arabian coffee</name>
    <dbReference type="NCBI Taxonomy" id="13443"/>
    <lineage>
        <taxon>Eukaryota</taxon>
        <taxon>Viridiplantae</taxon>
        <taxon>Streptophyta</taxon>
        <taxon>Embryophyta</taxon>
        <taxon>Tracheophyta</taxon>
        <taxon>Spermatophyta</taxon>
        <taxon>Magnoliopsida</taxon>
        <taxon>eudicotyledons</taxon>
        <taxon>Gunneridae</taxon>
        <taxon>Pentapetalae</taxon>
        <taxon>asterids</taxon>
        <taxon>lamiids</taxon>
        <taxon>Gentianales</taxon>
        <taxon>Rubiaceae</taxon>
        <taxon>Ixoroideae</taxon>
        <taxon>Gardenieae complex</taxon>
        <taxon>Bertiereae - Coffeeae clade</taxon>
        <taxon>Coffeeae</taxon>
        <taxon>Coffea</taxon>
    </lineage>
</organism>
<protein>
    <recommendedName>
        <fullName evidence="8">CWF21 domain-containing protein</fullName>
    </recommendedName>
</protein>
<dbReference type="InterPro" id="IPR013170">
    <property type="entry name" value="mRNA_splic_Cwf21_dom"/>
</dbReference>
<dbReference type="SMART" id="SM01115">
    <property type="entry name" value="cwf21"/>
    <property type="match status" value="1"/>
</dbReference>
<feature type="region of interest" description="Disordered" evidence="7">
    <location>
        <begin position="148"/>
        <end position="687"/>
    </location>
</feature>
<evidence type="ECO:0000313" key="10">
    <source>
        <dbReference type="RefSeq" id="XP_071935282.1"/>
    </source>
</evidence>
<evidence type="ECO:0000256" key="5">
    <source>
        <dbReference type="ARBA" id="ARBA00023187"/>
    </source>
</evidence>
<keyword evidence="6" id="KW-0539">Nucleus</keyword>
<feature type="compositionally biased region" description="Acidic residues" evidence="7">
    <location>
        <begin position="295"/>
        <end position="304"/>
    </location>
</feature>
<dbReference type="GeneID" id="113731117"/>
<feature type="compositionally biased region" description="Low complexity" evidence="7">
    <location>
        <begin position="283"/>
        <end position="294"/>
    </location>
</feature>
<dbReference type="RefSeq" id="XP_071935282.1">
    <property type="nucleotide sequence ID" value="XM_072079181.1"/>
</dbReference>
<proteinExistence type="inferred from homology"/>
<evidence type="ECO:0000256" key="6">
    <source>
        <dbReference type="ARBA" id="ARBA00023242"/>
    </source>
</evidence>
<feature type="region of interest" description="Disordered" evidence="7">
    <location>
        <begin position="104"/>
        <end position="123"/>
    </location>
</feature>
<dbReference type="PANTHER" id="PTHR36562:SF5">
    <property type="entry name" value="SERINE_ARGININE REPETITIVE MATRIX 2"/>
    <property type="match status" value="1"/>
</dbReference>
<dbReference type="CDD" id="cd21372">
    <property type="entry name" value="cwf21_CWC21-like"/>
    <property type="match status" value="1"/>
</dbReference>
<feature type="domain" description="CWF21" evidence="8">
    <location>
        <begin position="60"/>
        <end position="105"/>
    </location>
</feature>
<evidence type="ECO:0000256" key="4">
    <source>
        <dbReference type="ARBA" id="ARBA00022728"/>
    </source>
</evidence>
<evidence type="ECO:0000259" key="8">
    <source>
        <dbReference type="SMART" id="SM01115"/>
    </source>
</evidence>
<comment type="subcellular location">
    <subcellularLocation>
        <location evidence="1">Nucleus</location>
    </subcellularLocation>
</comment>
<feature type="compositionally biased region" description="Basic and acidic residues" evidence="7">
    <location>
        <begin position="389"/>
        <end position="399"/>
    </location>
</feature>
<dbReference type="Pfam" id="PF08312">
    <property type="entry name" value="cwf21"/>
    <property type="match status" value="1"/>
</dbReference>
<feature type="compositionally biased region" description="Basic and acidic residues" evidence="7">
    <location>
        <begin position="530"/>
        <end position="547"/>
    </location>
</feature>
<feature type="compositionally biased region" description="Basic and acidic residues" evidence="7">
    <location>
        <begin position="225"/>
        <end position="245"/>
    </location>
</feature>
<evidence type="ECO:0000256" key="7">
    <source>
        <dbReference type="SAM" id="MobiDB-lite"/>
    </source>
</evidence>
<accession>A0ABM4WU25</accession>
<dbReference type="Proteomes" id="UP001652660">
    <property type="component" value="Chromosome 2e"/>
</dbReference>
<feature type="compositionally biased region" description="Basic residues" evidence="7">
    <location>
        <begin position="268"/>
        <end position="278"/>
    </location>
</feature>
<keyword evidence="4" id="KW-0747">Spliceosome</keyword>
<dbReference type="InterPro" id="IPR051372">
    <property type="entry name" value="CWC21"/>
</dbReference>
<evidence type="ECO:0000313" key="9">
    <source>
        <dbReference type="Proteomes" id="UP001652660"/>
    </source>
</evidence>
<reference evidence="10" key="1">
    <citation type="submission" date="2025-08" db="UniProtKB">
        <authorList>
            <consortium name="RefSeq"/>
        </authorList>
    </citation>
    <scope>IDENTIFICATION</scope>
    <source>
        <tissue evidence="10">Leaves</tissue>
    </source>
</reference>
<keyword evidence="5" id="KW-0508">mRNA splicing</keyword>
<keyword evidence="3" id="KW-0507">mRNA processing</keyword>
<evidence type="ECO:0000256" key="1">
    <source>
        <dbReference type="ARBA" id="ARBA00004123"/>
    </source>
</evidence>
<gene>
    <name evidence="10" type="primary">LOC113731117</name>
</gene>
<feature type="compositionally biased region" description="Basic residues" evidence="7">
    <location>
        <begin position="310"/>
        <end position="322"/>
    </location>
</feature>
<comment type="similarity">
    <text evidence="2">Belongs to the CWC21 family.</text>
</comment>
<keyword evidence="9" id="KW-1185">Reference proteome</keyword>
<name>A0ABM4WU25_COFAR</name>
<feature type="compositionally biased region" description="Basic and acidic residues" evidence="7">
    <location>
        <begin position="190"/>
        <end position="216"/>
    </location>
</feature>
<sequence>MYNGIGLQTPRGSGTNGYIQTNKFFVKSKSNKVVTDSSIKGFDAGQGTGGVTRKANKEILEHDRKRQIQLKLLVLEDKLVDQGYTDAEIAEKLQEARQNLEAAAAAEEAGGPSAIVVSSSDNKVSDTQTHQIAARKEKQMETLKAALGIGSETNKQKKQQDAWVLDSEGSGEDEKIRSGILVDAAGYGNIHEKDTKKEKVQDTKSKKNDGERDMTKNRKKKQGRRRGEDSSDTDTEGKNARETSGKRGKNRRAISSDDSDSDIEERRQKSRRKHRSSRKHDSSSSSPESNSDSSSESESDYSSDEELKHKSQKVKQLSRHKRYDSEDEYKRYGCEDEYDIGKRKSDKEKKRNHHSRASVAEKDDKLKTGNKVMQRVNRKYGKGSDISEEETRKTLVKTDKRTRRHDTDEDSSDSDYDGKRRTKRGRRHDSDEDDCEIRGKASLEKSSRSDSDSETSDQGHGRYEKFKSSEKSRGGYENNVSGRGGGSVVNETFKKLEQLQQSKHDVMDGSRQGNQETTRGKKKMDDEDQEGKLEVKSRRRDSGKEADNGSQSKSLRNEENQDRDGRTIRNDRGQEHRGTGRNHRELQHGDRRGIQDVERYGQDRRGNRDEDNNRGRKHKRDEEEETYRDREKDGEHQQARLEEEHGRRKNDRHREYESSKRGRYDDLHSSRERRYDDDRRDERRSRR</sequence>
<dbReference type="PANTHER" id="PTHR36562">
    <property type="entry name" value="SERINE/ARGININE REPETITIVE MATRIX 2"/>
    <property type="match status" value="1"/>
</dbReference>
<feature type="compositionally biased region" description="Basic and acidic residues" evidence="7">
    <location>
        <begin position="492"/>
        <end position="508"/>
    </location>
</feature>
<evidence type="ECO:0000256" key="2">
    <source>
        <dbReference type="ARBA" id="ARBA00005954"/>
    </source>
</evidence>